<dbReference type="SUPFAM" id="SSF53474">
    <property type="entry name" value="alpha/beta-Hydrolases"/>
    <property type="match status" value="1"/>
</dbReference>
<evidence type="ECO:0000256" key="1">
    <source>
        <dbReference type="ARBA" id="ARBA00022729"/>
    </source>
</evidence>
<dbReference type="RefSeq" id="WP_368801836.1">
    <property type="nucleotide sequence ID" value="NZ_JAZHFV010000001.1"/>
</dbReference>
<organism evidence="3 4">
    <name type="scientific">Neoaquamicrobium sediminum</name>
    <dbReference type="NCBI Taxonomy" id="1849104"/>
    <lineage>
        <taxon>Bacteria</taxon>
        <taxon>Pseudomonadati</taxon>
        <taxon>Pseudomonadota</taxon>
        <taxon>Alphaproteobacteria</taxon>
        <taxon>Hyphomicrobiales</taxon>
        <taxon>Phyllobacteriaceae</taxon>
        <taxon>Neoaquamicrobium</taxon>
    </lineage>
</organism>
<dbReference type="InterPro" id="IPR050955">
    <property type="entry name" value="Plant_Biomass_Hydrol_Est"/>
</dbReference>
<gene>
    <name evidence="3" type="ORF">V1479_04500</name>
</gene>
<comment type="caution">
    <text evidence="3">The sequence shown here is derived from an EMBL/GenBank/DDBJ whole genome shotgun (WGS) entry which is preliminary data.</text>
</comment>
<proteinExistence type="predicted"/>
<accession>A0ABV3WQG0</accession>
<dbReference type="PANTHER" id="PTHR43037">
    <property type="entry name" value="UNNAMED PRODUCT-RELATED"/>
    <property type="match status" value="1"/>
</dbReference>
<keyword evidence="1" id="KW-0732">Signal</keyword>
<protein>
    <submittedName>
        <fullName evidence="3">Alpha/beta hydrolase</fullName>
    </submittedName>
</protein>
<dbReference type="InterPro" id="IPR029058">
    <property type="entry name" value="AB_hydrolase_fold"/>
</dbReference>
<dbReference type="EMBL" id="JAZHFV010000001">
    <property type="protein sequence ID" value="MEX4006551.1"/>
    <property type="molecule type" value="Genomic_DNA"/>
</dbReference>
<dbReference type="GO" id="GO:0016787">
    <property type="term" value="F:hydrolase activity"/>
    <property type="evidence" value="ECO:0007669"/>
    <property type="project" value="UniProtKB-KW"/>
</dbReference>
<reference evidence="3 4" key="1">
    <citation type="submission" date="2024-01" db="EMBL/GenBank/DDBJ databases">
        <title>New evidence supports the origin of RcGTA from prophage.</title>
        <authorList>
            <person name="Xu Y."/>
            <person name="Liu B."/>
            <person name="Chen F."/>
        </authorList>
    </citation>
    <scope>NUCLEOTIDE SEQUENCE [LARGE SCALE GENOMIC DNA]</scope>
    <source>
        <strain evidence="3 4">CBW1107-2</strain>
    </source>
</reference>
<name>A0ABV3WQG0_9HYPH</name>
<dbReference type="PANTHER" id="PTHR43037:SF5">
    <property type="entry name" value="FERULOYL ESTERASE"/>
    <property type="match status" value="1"/>
</dbReference>
<evidence type="ECO:0000256" key="2">
    <source>
        <dbReference type="ARBA" id="ARBA00022801"/>
    </source>
</evidence>
<dbReference type="Gene3D" id="3.40.50.1820">
    <property type="entry name" value="alpha/beta hydrolase"/>
    <property type="match status" value="1"/>
</dbReference>
<keyword evidence="4" id="KW-1185">Reference proteome</keyword>
<dbReference type="Proteomes" id="UP001559025">
    <property type="component" value="Unassembled WGS sequence"/>
</dbReference>
<keyword evidence="2 3" id="KW-0378">Hydrolase</keyword>
<evidence type="ECO:0000313" key="4">
    <source>
        <dbReference type="Proteomes" id="UP001559025"/>
    </source>
</evidence>
<sequence length="289" mass="32476">MSNATVTPKPPKREGHGINLSFYDFGPTPFFASQYDQRFSYCLYVPQDYSETNGKQYDLAVIVHGTGRTAAQYRDRFADFAEKHGCIILAPLFPVGIVEPGELANYKRIEFHGIRYDLVLLSMVDEVCAKYRIRDGGFMMYGYSGGGQFCQRFFMLHPQRLRAVAIGAPGVVTLLNQDYDWWVGVRDLKARFGIEIDLEAMRRVKVQTLIGGADDATWEITIPRESKLWMDGADLQGANRLERIAALADSFEAHGIAVRRDIVPGVAHSPFEMVDPAEDFFTSIVTAAR</sequence>
<evidence type="ECO:0000313" key="3">
    <source>
        <dbReference type="EMBL" id="MEX4006551.1"/>
    </source>
</evidence>